<sequence length="533" mass="56492">MLNAPFLRKIVGLFLAGMLVTLNACDHREVPNPALVPDVTIYLLNDQNQLIQTNARNPSTQTATVGLAGLQVGEKILDIDFRPATGQLYGISNQSRIYFINIKTGSVKAVGSSFSPGLDGTAIGIDFSPFGDRIRVVTNKGQNLRINPETGVVQAIDGKINSSNISNPTVTAIAYSNNVVGSAETKLYDIDPVSDRLYIQNSPIDGRVSDGKVSDVGPLGLDISAVSGFDIAPSYDQRLSGIAAVTYAGRSELQQVNVRTGRMQKLGDLPGNIMGLAIPTWFVAYSIDDNNFNRSISPNPFLDDPTQGGCFNCIVQGVIGTEPGEILVGIDFRPVDGRLYALGSKSHLYTVNLGLEYVPSQPLVTLVGTLNVPLDGTSFGFDFNPIADRIRIVSNTGQNLRVNPNDATVTVDTPLNGATNKATASAYTNNFLGAFSTSLYNIDSSTGSLYIQNPPNNGTQTLVGSLGIPNFESAADFDIGGVTGTSYAILRANGLSNLQTINLSTGKASLLPGFGFGNNQFTVFRGFAVGPGF</sequence>
<evidence type="ECO:0000259" key="2">
    <source>
        <dbReference type="Pfam" id="PF14339"/>
    </source>
</evidence>
<accession>A0A939K870</accession>
<keyword evidence="1" id="KW-0732">Signal</keyword>
<evidence type="ECO:0000256" key="1">
    <source>
        <dbReference type="SAM" id="SignalP"/>
    </source>
</evidence>
<feature type="chain" id="PRO_5037508701" evidence="1">
    <location>
        <begin position="25"/>
        <end position="533"/>
    </location>
</feature>
<protein>
    <submittedName>
        <fullName evidence="3">DUF4394 domain-containing protein</fullName>
    </submittedName>
</protein>
<dbReference type="SUPFAM" id="SSF82171">
    <property type="entry name" value="DPP6 N-terminal domain-like"/>
    <property type="match status" value="1"/>
</dbReference>
<name>A0A939K870_9BACT</name>
<dbReference type="SUPFAM" id="SSF50969">
    <property type="entry name" value="YVTN repeat-like/Quinoprotein amine dehydrogenase"/>
    <property type="match status" value="1"/>
</dbReference>
<gene>
    <name evidence="3" type="ORF">J2I47_22895</name>
</gene>
<feature type="signal peptide" evidence="1">
    <location>
        <begin position="1"/>
        <end position="24"/>
    </location>
</feature>
<evidence type="ECO:0000313" key="3">
    <source>
        <dbReference type="EMBL" id="MBO0939415.1"/>
    </source>
</evidence>
<dbReference type="InterPro" id="IPR011044">
    <property type="entry name" value="Quino_amine_DH_bsu"/>
</dbReference>
<evidence type="ECO:0000313" key="4">
    <source>
        <dbReference type="Proteomes" id="UP000664034"/>
    </source>
</evidence>
<comment type="caution">
    <text evidence="3">The sequence shown here is derived from an EMBL/GenBank/DDBJ whole genome shotgun (WGS) entry which is preliminary data.</text>
</comment>
<dbReference type="InterPro" id="IPR025507">
    <property type="entry name" value="DUF4394"/>
</dbReference>
<dbReference type="EMBL" id="JAFMYV010000014">
    <property type="protein sequence ID" value="MBO0939415.1"/>
    <property type="molecule type" value="Genomic_DNA"/>
</dbReference>
<dbReference type="AlphaFoldDB" id="A0A939K870"/>
<feature type="domain" description="DUF4394" evidence="2">
    <location>
        <begin position="317"/>
        <end position="517"/>
    </location>
</feature>
<proteinExistence type="predicted"/>
<reference evidence="3" key="1">
    <citation type="submission" date="2021-03" db="EMBL/GenBank/DDBJ databases">
        <title>Fibrella sp. HMF5335 genome sequencing and assembly.</title>
        <authorList>
            <person name="Kang H."/>
            <person name="Kim H."/>
            <person name="Bae S."/>
            <person name="Joh K."/>
        </authorList>
    </citation>
    <scope>NUCLEOTIDE SEQUENCE</scope>
    <source>
        <strain evidence="3">HMF5335</strain>
    </source>
</reference>
<keyword evidence="4" id="KW-1185">Reference proteome</keyword>
<feature type="domain" description="DUF4394" evidence="2">
    <location>
        <begin position="49"/>
        <end position="277"/>
    </location>
</feature>
<dbReference type="Proteomes" id="UP000664034">
    <property type="component" value="Unassembled WGS sequence"/>
</dbReference>
<organism evidence="3 4">
    <name type="scientific">Fibrella rubiginis</name>
    <dbReference type="NCBI Taxonomy" id="2817060"/>
    <lineage>
        <taxon>Bacteria</taxon>
        <taxon>Pseudomonadati</taxon>
        <taxon>Bacteroidota</taxon>
        <taxon>Cytophagia</taxon>
        <taxon>Cytophagales</taxon>
        <taxon>Spirosomataceae</taxon>
        <taxon>Fibrella</taxon>
    </lineage>
</organism>
<dbReference type="Pfam" id="PF14339">
    <property type="entry name" value="DUF4394"/>
    <property type="match status" value="2"/>
</dbReference>